<reference evidence="1" key="1">
    <citation type="journal article" date="2021" name="PeerJ">
        <title>Extensive microbial diversity within the chicken gut microbiome revealed by metagenomics and culture.</title>
        <authorList>
            <person name="Gilroy R."/>
            <person name="Ravi A."/>
            <person name="Getino M."/>
            <person name="Pursley I."/>
            <person name="Horton D.L."/>
            <person name="Alikhan N.F."/>
            <person name="Baker D."/>
            <person name="Gharbi K."/>
            <person name="Hall N."/>
            <person name="Watson M."/>
            <person name="Adriaenssens E.M."/>
            <person name="Foster-Nyarko E."/>
            <person name="Jarju S."/>
            <person name="Secka A."/>
            <person name="Antonio M."/>
            <person name="Oren A."/>
            <person name="Chaudhuri R.R."/>
            <person name="La Ragione R."/>
            <person name="Hildebrand F."/>
            <person name="Pallen M.J."/>
        </authorList>
    </citation>
    <scope>NUCLEOTIDE SEQUENCE</scope>
    <source>
        <strain evidence="1">742</strain>
    </source>
</reference>
<proteinExistence type="predicted"/>
<gene>
    <name evidence="1" type="ORF">H9864_08000</name>
</gene>
<accession>A0A9E2KMM6</accession>
<evidence type="ECO:0000313" key="2">
    <source>
        <dbReference type="Proteomes" id="UP000824178"/>
    </source>
</evidence>
<name>A0A9E2KMM6_9FIRM</name>
<sequence length="134" mass="15231">MGGRGTFAAGNPVPYSYRTVGKIEGVKVLEGMAGKHGLPESAHSSHAYIKLNSDGTFREMRFYDESHRLTMEIAYHPEKSLTGDNHTPVLHYHIYDERFSQNDVGPFDRTPAELLTKEMKEEYGKFFKGIKFDD</sequence>
<dbReference type="Proteomes" id="UP000824178">
    <property type="component" value="Unassembled WGS sequence"/>
</dbReference>
<dbReference type="AlphaFoldDB" id="A0A9E2KMM6"/>
<evidence type="ECO:0000313" key="1">
    <source>
        <dbReference type="EMBL" id="MBU3820292.1"/>
    </source>
</evidence>
<organism evidence="1 2">
    <name type="scientific">Candidatus Faecalibacterium intestinavium</name>
    <dbReference type="NCBI Taxonomy" id="2838580"/>
    <lineage>
        <taxon>Bacteria</taxon>
        <taxon>Bacillati</taxon>
        <taxon>Bacillota</taxon>
        <taxon>Clostridia</taxon>
        <taxon>Eubacteriales</taxon>
        <taxon>Oscillospiraceae</taxon>
        <taxon>Faecalibacterium</taxon>
    </lineage>
</organism>
<protein>
    <submittedName>
        <fullName evidence="1">Uncharacterized protein</fullName>
    </submittedName>
</protein>
<reference evidence="1" key="2">
    <citation type="submission" date="2021-04" db="EMBL/GenBank/DDBJ databases">
        <authorList>
            <person name="Gilroy R."/>
        </authorList>
    </citation>
    <scope>NUCLEOTIDE SEQUENCE</scope>
    <source>
        <strain evidence="1">742</strain>
    </source>
</reference>
<dbReference type="EMBL" id="JAHLFH010000168">
    <property type="protein sequence ID" value="MBU3820292.1"/>
    <property type="molecule type" value="Genomic_DNA"/>
</dbReference>
<comment type="caution">
    <text evidence="1">The sequence shown here is derived from an EMBL/GenBank/DDBJ whole genome shotgun (WGS) entry which is preliminary data.</text>
</comment>